<sequence>MTPMSDRKPSTPGGLNLSSWSINHCALVLFFMILIGVAGFRSYFDLGRNEDPPFTVKTMVVQAMLPGASVEETTHLLTDRIEKKLQETPYFDYVKSYTVAGKTTILLNLLSGTPKAKVPDIWYQVRKKVGDLKVSLPSTTVGPFFDDEFGDTYGIIYAFTAQGFSHRDLRDYVETVRDELLHVPDVAKIDTLGAQDEKIYVDFSSHQLARLGINSAMIASSLLAQNALMPSGTLDTGTEQIRIQPTGRFNSVEDIRNVTVYAGNRKIRLGDIATITRSYSDPPQTMFRVNGQDAIGLAISMSAGGNVLAMEKNISATMAELHARMPVGIEAHLVANQPKVVKDAVGDFTEALFEAIAIVLGISFLSLGGRAGTVVAFCIPFVLAVVFTCMKIFGIDLQRVSLGALIIALGLLVDDAMITVESMVSKLEEGWTLARAATFAYTSTAFPMLTGTLVTIAGFVPVGFARSVAGEYTFSLFAVVGLALIVSWFVAVLVAPLIGVTILHEHPEATAGTAEPRPPGRILTTFRRFLLRSMRHPRVTVFVSLGALVVSLLLLPLVPKQFFPASDRPELLVNLSLRQGASIKATADVSRQLDALLRNDPDIDHWSSYVGRGAIRFYLSLDEQLPNDFFTQTVIVAKNAAARERIRHRLDETLSRQFPEIVHGLFPLELGPPVGWPVQYRVSGRDPDRVRDYAQQVARIMDESHNLRLINFDWGDPARKLRIDVRQEDARRLGLSSSAIALAINATVTGMTATQVRDNIYLVDVVLRANRDERLSIEQLRNLDIRLPNDLTVPLSSVATVAYVEDYPLIWRRDRLPTMTVQAQLQNGMQPDAAVSALASKMAVFRAQLPPGYHLAVGGTVEESARSQGSVVAVMPVMVLIMMAVLMIQLQSFKRLALVLSVAPFGLIGVVASLLLTQHPMGFIAMLGLVALIGMIIRNSVILVHQIEIEQQNGKSEWDAVVDAAMIRFRPIMLTAVAAILGMLPIASSVFWGPMADVIMGGLAVATVLTLIFLPSLYVMWFHVRDPDSVPAKGAA</sequence>
<accession>A0A4Y3M430</accession>
<feature type="transmembrane region" description="Helical" evidence="1">
    <location>
        <begin position="967"/>
        <end position="986"/>
    </location>
</feature>
<dbReference type="Gene3D" id="3.30.70.1320">
    <property type="entry name" value="Multidrug efflux transporter AcrB pore domain like"/>
    <property type="match status" value="1"/>
</dbReference>
<feature type="transmembrane region" description="Helical" evidence="1">
    <location>
        <begin position="351"/>
        <end position="368"/>
    </location>
</feature>
<dbReference type="GO" id="GO:0005886">
    <property type="term" value="C:plasma membrane"/>
    <property type="evidence" value="ECO:0007669"/>
    <property type="project" value="TreeGrafter"/>
</dbReference>
<keyword evidence="1" id="KW-0812">Transmembrane</keyword>
<dbReference type="Gene3D" id="3.30.70.1440">
    <property type="entry name" value="Multidrug efflux transporter AcrB pore domain"/>
    <property type="match status" value="1"/>
</dbReference>
<feature type="transmembrane region" description="Helical" evidence="1">
    <location>
        <begin position="476"/>
        <end position="498"/>
    </location>
</feature>
<dbReference type="SUPFAM" id="SSF82714">
    <property type="entry name" value="Multidrug efflux transporter AcrB TolC docking domain, DN and DC subdomains"/>
    <property type="match status" value="2"/>
</dbReference>
<feature type="transmembrane region" description="Helical" evidence="1">
    <location>
        <begin position="440"/>
        <end position="464"/>
    </location>
</feature>
<dbReference type="Gene3D" id="3.30.70.1430">
    <property type="entry name" value="Multidrug efflux transporter AcrB pore domain"/>
    <property type="match status" value="2"/>
</dbReference>
<dbReference type="SUPFAM" id="SSF82693">
    <property type="entry name" value="Multidrug efflux transporter AcrB pore domain, PN1, PN2, PC1 and PC2 subdomains"/>
    <property type="match status" value="2"/>
</dbReference>
<dbReference type="GO" id="GO:0042910">
    <property type="term" value="F:xenobiotic transmembrane transporter activity"/>
    <property type="evidence" value="ECO:0007669"/>
    <property type="project" value="TreeGrafter"/>
</dbReference>
<feature type="transmembrane region" description="Helical" evidence="1">
    <location>
        <begin position="923"/>
        <end position="947"/>
    </location>
</feature>
<gene>
    <name evidence="2" type="ORF">GRO01_09590</name>
</gene>
<proteinExistence type="predicted"/>
<evidence type="ECO:0000313" key="3">
    <source>
        <dbReference type="Proteomes" id="UP000320772"/>
    </source>
</evidence>
<dbReference type="PRINTS" id="PR00702">
    <property type="entry name" value="ACRIFLAVINRP"/>
</dbReference>
<dbReference type="Gene3D" id="3.30.2090.10">
    <property type="entry name" value="Multidrug efflux transporter AcrB TolC docking domain, DN and DC subdomains"/>
    <property type="match status" value="2"/>
</dbReference>
<dbReference type="RefSeq" id="WP_062508855.1">
    <property type="nucleotide sequence ID" value="NZ_BAQZ01000037.1"/>
</dbReference>
<dbReference type="Proteomes" id="UP000320772">
    <property type="component" value="Unassembled WGS sequence"/>
</dbReference>
<dbReference type="InterPro" id="IPR001036">
    <property type="entry name" value="Acrflvin-R"/>
</dbReference>
<reference evidence="2 3" key="1">
    <citation type="submission" date="2019-06" db="EMBL/GenBank/DDBJ databases">
        <title>Whole genome shotgun sequence of Gluconobacter roseus NBRC 3990.</title>
        <authorList>
            <person name="Hosoyama A."/>
            <person name="Uohara A."/>
            <person name="Ohji S."/>
            <person name="Ichikawa N."/>
        </authorList>
    </citation>
    <scope>NUCLEOTIDE SEQUENCE [LARGE SCALE GENOMIC DNA]</scope>
    <source>
        <strain evidence="2 3">NBRC 3990</strain>
    </source>
</reference>
<name>A0A4Y3M430_9PROT</name>
<keyword evidence="1" id="KW-0472">Membrane</keyword>
<keyword evidence="3" id="KW-1185">Reference proteome</keyword>
<feature type="transmembrane region" description="Helical" evidence="1">
    <location>
        <begin position="20"/>
        <end position="40"/>
    </location>
</feature>
<dbReference type="EMBL" id="BJLY01000002">
    <property type="protein sequence ID" value="GEB03383.1"/>
    <property type="molecule type" value="Genomic_DNA"/>
</dbReference>
<dbReference type="InterPro" id="IPR027463">
    <property type="entry name" value="AcrB_DN_DC_subdom"/>
</dbReference>
<feature type="transmembrane region" description="Helical" evidence="1">
    <location>
        <begin position="998"/>
        <end position="1021"/>
    </location>
</feature>
<dbReference type="SUPFAM" id="SSF82866">
    <property type="entry name" value="Multidrug efflux transporter AcrB transmembrane domain"/>
    <property type="match status" value="2"/>
</dbReference>
<organism evidence="2 3">
    <name type="scientific">Gluconobacter roseus NBRC 3990</name>
    <dbReference type="NCBI Taxonomy" id="1307950"/>
    <lineage>
        <taxon>Bacteria</taxon>
        <taxon>Pseudomonadati</taxon>
        <taxon>Pseudomonadota</taxon>
        <taxon>Alphaproteobacteria</taxon>
        <taxon>Acetobacterales</taxon>
        <taxon>Acetobacteraceae</taxon>
        <taxon>Gluconobacter</taxon>
    </lineage>
</organism>
<comment type="caution">
    <text evidence="2">The sequence shown here is derived from an EMBL/GenBank/DDBJ whole genome shotgun (WGS) entry which is preliminary data.</text>
</comment>
<evidence type="ECO:0000256" key="1">
    <source>
        <dbReference type="SAM" id="Phobius"/>
    </source>
</evidence>
<feature type="transmembrane region" description="Helical" evidence="1">
    <location>
        <begin position="896"/>
        <end position="916"/>
    </location>
</feature>
<dbReference type="AlphaFoldDB" id="A0A4Y3M430"/>
<dbReference type="Gene3D" id="1.20.1640.10">
    <property type="entry name" value="Multidrug efflux transporter AcrB transmembrane domain"/>
    <property type="match status" value="2"/>
</dbReference>
<keyword evidence="1" id="KW-1133">Transmembrane helix</keyword>
<feature type="transmembrane region" description="Helical" evidence="1">
    <location>
        <begin position="374"/>
        <end position="393"/>
    </location>
</feature>
<feature type="transmembrane region" description="Helical" evidence="1">
    <location>
        <begin position="400"/>
        <end position="420"/>
    </location>
</feature>
<dbReference type="PANTHER" id="PTHR32063">
    <property type="match status" value="1"/>
</dbReference>
<dbReference type="STRING" id="586239.AD943_05695"/>
<evidence type="ECO:0000313" key="2">
    <source>
        <dbReference type="EMBL" id="GEB03383.1"/>
    </source>
</evidence>
<dbReference type="PANTHER" id="PTHR32063:SF64">
    <property type="entry name" value="ACRB_ACRD_ACRF FAMILY PROTEIN"/>
    <property type="match status" value="1"/>
</dbReference>
<protein>
    <submittedName>
        <fullName evidence="2">ACR family transporter</fullName>
    </submittedName>
</protein>
<feature type="transmembrane region" description="Helical" evidence="1">
    <location>
        <begin position="871"/>
        <end position="890"/>
    </location>
</feature>
<dbReference type="Pfam" id="PF00873">
    <property type="entry name" value="ACR_tran"/>
    <property type="match status" value="1"/>
</dbReference>
<feature type="transmembrane region" description="Helical" evidence="1">
    <location>
        <begin position="539"/>
        <end position="558"/>
    </location>
</feature>